<dbReference type="AlphaFoldDB" id="A0A0C9VFZ8"/>
<dbReference type="GO" id="GO:0050661">
    <property type="term" value="F:NADP binding"/>
    <property type="evidence" value="ECO:0007669"/>
    <property type="project" value="InterPro"/>
</dbReference>
<dbReference type="Gene3D" id="3.50.50.60">
    <property type="entry name" value="FAD/NAD(P)-binding domain"/>
    <property type="match status" value="5"/>
</dbReference>
<keyword evidence="3" id="KW-0274">FAD</keyword>
<dbReference type="OrthoDB" id="66881at2759"/>
<dbReference type="InterPro" id="IPR036188">
    <property type="entry name" value="FAD/NAD-bd_sf"/>
</dbReference>
<evidence type="ECO:0000256" key="3">
    <source>
        <dbReference type="ARBA" id="ARBA00022827"/>
    </source>
</evidence>
<proteinExistence type="inferred from homology"/>
<keyword evidence="6" id="KW-1185">Reference proteome</keyword>
<protein>
    <submittedName>
        <fullName evidence="5">Uncharacterized protein</fullName>
    </submittedName>
</protein>
<gene>
    <name evidence="5" type="ORF">HYDPIDRAFT_111833</name>
</gene>
<reference evidence="5 6" key="1">
    <citation type="submission" date="2014-04" db="EMBL/GenBank/DDBJ databases">
        <title>Evolutionary Origins and Diversification of the Mycorrhizal Mutualists.</title>
        <authorList>
            <consortium name="DOE Joint Genome Institute"/>
            <consortium name="Mycorrhizal Genomics Consortium"/>
            <person name="Kohler A."/>
            <person name="Kuo A."/>
            <person name="Nagy L.G."/>
            <person name="Floudas D."/>
            <person name="Copeland A."/>
            <person name="Barry K.W."/>
            <person name="Cichocki N."/>
            <person name="Veneault-Fourrey C."/>
            <person name="LaButti K."/>
            <person name="Lindquist E.A."/>
            <person name="Lipzen A."/>
            <person name="Lundell T."/>
            <person name="Morin E."/>
            <person name="Murat C."/>
            <person name="Riley R."/>
            <person name="Ohm R."/>
            <person name="Sun H."/>
            <person name="Tunlid A."/>
            <person name="Henrissat B."/>
            <person name="Grigoriev I.V."/>
            <person name="Hibbett D.S."/>
            <person name="Martin F."/>
        </authorList>
    </citation>
    <scope>NUCLEOTIDE SEQUENCE [LARGE SCALE GENOMIC DNA]</scope>
    <source>
        <strain evidence="5 6">MD-312</strain>
    </source>
</reference>
<name>A0A0C9VFZ8_9AGAM</name>
<accession>A0A0C9VFZ8</accession>
<dbReference type="PANTHER" id="PTHR42877">
    <property type="entry name" value="L-ORNITHINE N(5)-MONOOXYGENASE-RELATED"/>
    <property type="match status" value="1"/>
</dbReference>
<dbReference type="Pfam" id="PF00743">
    <property type="entry name" value="FMO-like"/>
    <property type="match status" value="2"/>
</dbReference>
<evidence type="ECO:0000256" key="2">
    <source>
        <dbReference type="ARBA" id="ARBA00022630"/>
    </source>
</evidence>
<dbReference type="PANTHER" id="PTHR42877:SF5">
    <property type="entry name" value="L-ORNITHINE N(5)-MONOOXYGENASE-RELATED"/>
    <property type="match status" value="1"/>
</dbReference>
<sequence length="1089" mass="122530">MKKTTQQPRVVIIGAGVGGLSYAIALKRQFGFENFTIYEKADEVGGCWRANTYPGCSSDVEIHWYSLSSDLNPYWNKSHGLQPEILEYWIRLSKKYHLYPHLVFNTKVISAEWNASANDYKIVTEDVRTRKRTTSTAQIVVSGVGVLEIPKIPYEIKGLDKFGGISFHSAQWPGGLDLRHKRVAVIGNASSGAQFVPSISADPTVDVVNFIRTPVWFNTRPHIPYSDTEKWIFANIPLAMWLHRAYIMFKFDWPSIKPQSEEAREKRRQAMRQYILDTTPSKYHDYLIPTHPPGCKRTVANSGYLASLSRPNVTLVFDGIAEIAEGGIVTKKGELLPFDIIIYATGFIGDKYPVHVTGLNGTTVQGYYDVHGGPTAYYGTTIPDIPNFYMLAGPNTGTPTSTLFVEEVQVAYSLQLVKPVLDGLVSSFTVKADATDAYNARLQERLSHSVHSQCYSWQRTGGDGKIFNPFPWAVTLWWWWLRRPNWAHYSASGAEKWVRGRRIEKAYGVLKVVVLALLSGAYVRRSTLLPTFVGGLSYAIALKQKLGFHNFTIYEKASEVGGCWRANSYPGCASDVLVHFYSLSSELNPYWNKSYGLQPEILAYWTSVAKKHSLYSNIVFDTEVISADWDATAQSYSIVTESVKTKEKTTSTAQVLVSAIGNLTTPRIPHEIPGFGSFKGEAFHTAEWPSGVDLRNKRVAVIGADSSGAQLIPALSEDPTIQIEAFVRTPAWFNTRPHVPYTSTEKWMFANIPYAMRLHRNWIMLKLDGPHLISQILPESQEAKQQRRKLMEQYILDNSPERYHPHIVPRYPPGCKRTVADNGFFLSLSRPNVSLSFDGIASIVDDGLMTEKGQLLSFDTMIYATGFIGDEFPVRVRGADGITIQEYYGAHGGPTAYYGTTIPGFPNFYMLAGPNTGLPTSTLFMEEVQIAYSLQLVKPVLDGIVSSFSVKADATDEYNATLEKLLSPSVHTQCRSWKRTGGTGKPFTPFPWSAFQYWWRLRQPKWDHYTHIGGEPWKRRMQFLKVLRILKILAVMGVLAYYMKGSSFMLTMSKRIPADPVVGSLPIAPNWKRTLQMLTAWYRSLVREV</sequence>
<evidence type="ECO:0000313" key="6">
    <source>
        <dbReference type="Proteomes" id="UP000053820"/>
    </source>
</evidence>
<evidence type="ECO:0000256" key="1">
    <source>
        <dbReference type="ARBA" id="ARBA00010139"/>
    </source>
</evidence>
<keyword evidence="4" id="KW-0560">Oxidoreductase</keyword>
<dbReference type="EMBL" id="KN839846">
    <property type="protein sequence ID" value="KIJ64504.1"/>
    <property type="molecule type" value="Genomic_DNA"/>
</dbReference>
<comment type="similarity">
    <text evidence="1">Belongs to the FAD-binding monooxygenase family.</text>
</comment>
<evidence type="ECO:0000256" key="4">
    <source>
        <dbReference type="ARBA" id="ARBA00023002"/>
    </source>
</evidence>
<evidence type="ECO:0000313" key="5">
    <source>
        <dbReference type="EMBL" id="KIJ64504.1"/>
    </source>
</evidence>
<dbReference type="InterPro" id="IPR020946">
    <property type="entry name" value="Flavin_mOase-like"/>
</dbReference>
<dbReference type="InterPro" id="IPR051209">
    <property type="entry name" value="FAD-bind_Monooxygenase_sf"/>
</dbReference>
<dbReference type="GO" id="GO:0004499">
    <property type="term" value="F:N,N-dimethylaniline monooxygenase activity"/>
    <property type="evidence" value="ECO:0007669"/>
    <property type="project" value="InterPro"/>
</dbReference>
<organism evidence="5 6">
    <name type="scientific">Hydnomerulius pinastri MD-312</name>
    <dbReference type="NCBI Taxonomy" id="994086"/>
    <lineage>
        <taxon>Eukaryota</taxon>
        <taxon>Fungi</taxon>
        <taxon>Dikarya</taxon>
        <taxon>Basidiomycota</taxon>
        <taxon>Agaricomycotina</taxon>
        <taxon>Agaricomycetes</taxon>
        <taxon>Agaricomycetidae</taxon>
        <taxon>Boletales</taxon>
        <taxon>Boletales incertae sedis</taxon>
        <taxon>Leucogyrophana</taxon>
    </lineage>
</organism>
<dbReference type="GO" id="GO:0050660">
    <property type="term" value="F:flavin adenine dinucleotide binding"/>
    <property type="evidence" value="ECO:0007669"/>
    <property type="project" value="InterPro"/>
</dbReference>
<dbReference type="HOGENOM" id="CLU_284834_0_0_1"/>
<dbReference type="Proteomes" id="UP000053820">
    <property type="component" value="Unassembled WGS sequence"/>
</dbReference>
<dbReference type="SUPFAM" id="SSF51905">
    <property type="entry name" value="FAD/NAD(P)-binding domain"/>
    <property type="match status" value="5"/>
</dbReference>
<keyword evidence="2" id="KW-0285">Flavoprotein</keyword>